<evidence type="ECO:0000256" key="2">
    <source>
        <dbReference type="SAM" id="SignalP"/>
    </source>
</evidence>
<dbReference type="RefSeq" id="WP_143101432.1">
    <property type="nucleotide sequence ID" value="NZ_FOAP01000007.1"/>
</dbReference>
<keyword evidence="2" id="KW-0732">Signal</keyword>
<evidence type="ECO:0008006" key="5">
    <source>
        <dbReference type="Google" id="ProtNLM"/>
    </source>
</evidence>
<gene>
    <name evidence="3" type="ORF">SAMN05444354_1077</name>
</gene>
<organism evidence="3 4">
    <name type="scientific">Stigmatella aurantiaca</name>
    <dbReference type="NCBI Taxonomy" id="41"/>
    <lineage>
        <taxon>Bacteria</taxon>
        <taxon>Pseudomonadati</taxon>
        <taxon>Myxococcota</taxon>
        <taxon>Myxococcia</taxon>
        <taxon>Myxococcales</taxon>
        <taxon>Cystobacterineae</taxon>
        <taxon>Archangiaceae</taxon>
        <taxon>Stigmatella</taxon>
    </lineage>
</organism>
<feature type="region of interest" description="Disordered" evidence="1">
    <location>
        <begin position="418"/>
        <end position="441"/>
    </location>
</feature>
<feature type="region of interest" description="Disordered" evidence="1">
    <location>
        <begin position="32"/>
        <end position="58"/>
    </location>
</feature>
<evidence type="ECO:0000313" key="3">
    <source>
        <dbReference type="EMBL" id="SEL58453.1"/>
    </source>
</evidence>
<feature type="chain" id="PRO_5010231190" description="Lipoprotein" evidence="2">
    <location>
        <begin position="24"/>
        <end position="441"/>
    </location>
</feature>
<evidence type="ECO:0000256" key="1">
    <source>
        <dbReference type="SAM" id="MobiDB-lite"/>
    </source>
</evidence>
<reference evidence="4" key="1">
    <citation type="submission" date="2016-10" db="EMBL/GenBank/DDBJ databases">
        <authorList>
            <person name="Varghese N."/>
            <person name="Submissions S."/>
        </authorList>
    </citation>
    <scope>NUCLEOTIDE SEQUENCE [LARGE SCALE GENOMIC DNA]</scope>
    <source>
        <strain evidence="4">DSM 17044</strain>
    </source>
</reference>
<dbReference type="AlphaFoldDB" id="A0A1H7RE50"/>
<proteinExistence type="predicted"/>
<evidence type="ECO:0000313" key="4">
    <source>
        <dbReference type="Proteomes" id="UP000182719"/>
    </source>
</evidence>
<protein>
    <recommendedName>
        <fullName evidence="5">Lipoprotein</fullName>
    </recommendedName>
</protein>
<sequence>MSSKTQVSQWGWKGLLLGLLAQAACGAVPEALEEAAREDAQEDSVPTLNAPPSPEPTWSTPTFATGTAVATDGHQSLVVWRDVLRPSEMFAARVSKNGRLLDPESIPLNPESAFEPGAPAVAFDGEQFIVTWHGPSTLAVARVNRDGTLDGPPIALVETPGSGSSRSGIACTWRKCLVAWAEYLVPQGVRGIMVEFEGTGIRSREILIASPTPANTSFGVPVAFSNNRFLVAWSSDALSLPKVFAARVTYDGTVLDPGGFLLSDTPGAQTFLDAVGTRQGFLVAWSDSRTGTLDIFGTFVRPDGFVPNREGFPISTGPDEDFTPALAYDGHRVLATWARQSPGQITLLGNFVSAGGTLDPEDSFLLSDGAFARELDQDVVSLNGKFFMAYGAAPIVDEPPFQVILGTHVKKDGTRVDDPAIRISHSPSVEETLPASQPLAR</sequence>
<dbReference type="EMBL" id="FOAP01000007">
    <property type="protein sequence ID" value="SEL58453.1"/>
    <property type="molecule type" value="Genomic_DNA"/>
</dbReference>
<feature type="signal peptide" evidence="2">
    <location>
        <begin position="1"/>
        <end position="23"/>
    </location>
</feature>
<name>A0A1H7RE50_STIAU</name>
<dbReference type="OrthoDB" id="5383432at2"/>
<keyword evidence="4" id="KW-1185">Reference proteome</keyword>
<dbReference type="Proteomes" id="UP000182719">
    <property type="component" value="Unassembled WGS sequence"/>
</dbReference>
<accession>A0A1H7RE50</accession>